<dbReference type="InParanoid" id="A0A2P6N0A7"/>
<feature type="non-terminal residue" evidence="1">
    <location>
        <position position="1"/>
    </location>
</feature>
<evidence type="ECO:0000313" key="1">
    <source>
        <dbReference type="EMBL" id="PRP77385.1"/>
    </source>
</evidence>
<dbReference type="AlphaFoldDB" id="A0A2P6N0A7"/>
<keyword evidence="2" id="KW-1185">Reference proteome</keyword>
<gene>
    <name evidence="1" type="ORF">PROFUN_14391</name>
</gene>
<evidence type="ECO:0000313" key="2">
    <source>
        <dbReference type="Proteomes" id="UP000241769"/>
    </source>
</evidence>
<name>A0A2P6N0A7_9EUKA</name>
<organism evidence="1 2">
    <name type="scientific">Planoprotostelium fungivorum</name>
    <dbReference type="NCBI Taxonomy" id="1890364"/>
    <lineage>
        <taxon>Eukaryota</taxon>
        <taxon>Amoebozoa</taxon>
        <taxon>Evosea</taxon>
        <taxon>Variosea</taxon>
        <taxon>Cavosteliida</taxon>
        <taxon>Cavosteliaceae</taxon>
        <taxon>Planoprotostelium</taxon>
    </lineage>
</organism>
<protein>
    <submittedName>
        <fullName evidence="1">Uncharacterized protein</fullName>
    </submittedName>
</protein>
<dbReference type="EMBL" id="MDYQ01000267">
    <property type="protein sequence ID" value="PRP77385.1"/>
    <property type="molecule type" value="Genomic_DNA"/>
</dbReference>
<comment type="caution">
    <text evidence="1">The sequence shown here is derived from an EMBL/GenBank/DDBJ whole genome shotgun (WGS) entry which is preliminary data.</text>
</comment>
<sequence>EYYSGFLNSPRTEGTSCVLFRDPLQNICTSVLALCSLGGNLYTQIIQKTQGGERQLHINRPELKSGMGI</sequence>
<dbReference type="Proteomes" id="UP000241769">
    <property type="component" value="Unassembled WGS sequence"/>
</dbReference>
<reference evidence="1 2" key="1">
    <citation type="journal article" date="2018" name="Genome Biol. Evol.">
        <title>Multiple Roots of Fruiting Body Formation in Amoebozoa.</title>
        <authorList>
            <person name="Hillmann F."/>
            <person name="Forbes G."/>
            <person name="Novohradska S."/>
            <person name="Ferling I."/>
            <person name="Riege K."/>
            <person name="Groth M."/>
            <person name="Westermann M."/>
            <person name="Marz M."/>
            <person name="Spaller T."/>
            <person name="Winckler T."/>
            <person name="Schaap P."/>
            <person name="Glockner G."/>
        </authorList>
    </citation>
    <scope>NUCLEOTIDE SEQUENCE [LARGE SCALE GENOMIC DNA]</scope>
    <source>
        <strain evidence="1 2">Jena</strain>
    </source>
</reference>
<proteinExistence type="predicted"/>
<accession>A0A2P6N0A7</accession>